<evidence type="ECO:0000259" key="18">
    <source>
        <dbReference type="PROSITE" id="PS50865"/>
    </source>
</evidence>
<dbReference type="AlphaFoldDB" id="A0A1Y1IJV5"/>
<evidence type="ECO:0000256" key="2">
    <source>
        <dbReference type="ARBA" id="ARBA00010794"/>
    </source>
</evidence>
<gene>
    <name evidence="19" type="ORF">KFL_004270080</name>
</gene>
<evidence type="ECO:0000256" key="14">
    <source>
        <dbReference type="ARBA" id="ARBA00024015"/>
    </source>
</evidence>
<dbReference type="Gene3D" id="6.10.140.2220">
    <property type="match status" value="1"/>
</dbReference>
<comment type="similarity">
    <text evidence="2">Belongs to the polyprenol kinase family.</text>
</comment>
<dbReference type="Proteomes" id="UP000054558">
    <property type="component" value="Unassembled WGS sequence"/>
</dbReference>
<dbReference type="EC" id="2.7.1.182" evidence="15"/>
<feature type="domain" description="MYND-type" evidence="18">
    <location>
        <begin position="587"/>
        <end position="629"/>
    </location>
</feature>
<comment type="pathway">
    <text evidence="14">Cofactor biosynthesis; tocopherol biosynthesis.</text>
</comment>
<accession>A0A1Y1IJV5</accession>
<keyword evidence="3" id="KW-0150">Chloroplast</keyword>
<evidence type="ECO:0000313" key="20">
    <source>
        <dbReference type="Proteomes" id="UP000054558"/>
    </source>
</evidence>
<dbReference type="GO" id="GO:0008270">
    <property type="term" value="F:zinc ion binding"/>
    <property type="evidence" value="ECO:0007669"/>
    <property type="project" value="UniProtKB-KW"/>
</dbReference>
<proteinExistence type="inferred from homology"/>
<evidence type="ECO:0000256" key="12">
    <source>
        <dbReference type="ARBA" id="ARBA00022989"/>
    </source>
</evidence>
<keyword evidence="20" id="KW-1185">Reference proteome</keyword>
<dbReference type="OrthoDB" id="3202243at2759"/>
<evidence type="ECO:0000256" key="3">
    <source>
        <dbReference type="ARBA" id="ARBA00022528"/>
    </source>
</evidence>
<evidence type="ECO:0000256" key="11">
    <source>
        <dbReference type="ARBA" id="ARBA00022946"/>
    </source>
</evidence>
<dbReference type="InterPro" id="IPR002893">
    <property type="entry name" value="Znf_MYND"/>
</dbReference>
<evidence type="ECO:0000256" key="13">
    <source>
        <dbReference type="ARBA" id="ARBA00023136"/>
    </source>
</evidence>
<comment type="subcellular location">
    <subcellularLocation>
        <location evidence="1">Plastid</location>
        <location evidence="1">Chloroplast membrane</location>
        <topology evidence="1">Multi-pass membrane protein</topology>
    </subcellularLocation>
</comment>
<name>A0A1Y1IJV5_KLENI</name>
<sequence>MSKLIASSAHFPKPTQTLLECGAADTLAAFFQELPSLVAQASEPPYNYLSLMSASNLITTAILLCKSQKDLASKWLQIGVLERLLETLPLEQACPRFTEAERLLLSGLDFVSMAVHLACDMCLAARVHTGKSPELASKAAAWGAALLERMQQVFEDPNNRTLLMSETGDVLQTCVDAILGLFDILADGSKGVFDFRPSVERVRTMLKHIPGHGTQRQLFLERLTNHSQTFPAENLGREAARGDGAREPSILIADSPFMTFSALQEALQESPPDIARLVDVITQLATFFAKRRQDEDYCQADLHRQLCLSPLVLPVSEGLENYWRALQRWASTDTGDVLALTTVGQCAGATWASLAAILNDQRFLEVCKRFAEARQLSLDATEDFALCVLAPLRVPRGSSTIAQENAVKEALVREGALGWVFKIAAHAAGPTFHEQLNPLPLLTLCSKLDVQPSAFLTPELLHLFVRQLVGNWRGVKDAVLPHFESNQRILRCHSEEFDRLAGHVRIVEMSSAAAGKTWPGTNFVAFCEGEGVPHFVSIIEERERLQRFRFRAEREGQLSPEAADVTSRVEAVWELVAAAFSLRQCANQACSRAENQRGIFMRCGRCRIARYCSQTCQKTHWKSGHKRDCDVRQ</sequence>
<keyword evidence="9" id="KW-0418">Kinase</keyword>
<reference evidence="19 20" key="1">
    <citation type="journal article" date="2014" name="Nat. Commun.">
        <title>Klebsormidium flaccidum genome reveals primary factors for plant terrestrial adaptation.</title>
        <authorList>
            <person name="Hori K."/>
            <person name="Maruyama F."/>
            <person name="Fujisawa T."/>
            <person name="Togashi T."/>
            <person name="Yamamoto N."/>
            <person name="Seo M."/>
            <person name="Sato S."/>
            <person name="Yamada T."/>
            <person name="Mori H."/>
            <person name="Tajima N."/>
            <person name="Moriyama T."/>
            <person name="Ikeuchi M."/>
            <person name="Watanabe M."/>
            <person name="Wada H."/>
            <person name="Kobayashi K."/>
            <person name="Saito M."/>
            <person name="Masuda T."/>
            <person name="Sasaki-Sekimoto Y."/>
            <person name="Mashiguchi K."/>
            <person name="Awai K."/>
            <person name="Shimojima M."/>
            <person name="Masuda S."/>
            <person name="Iwai M."/>
            <person name="Nobusawa T."/>
            <person name="Narise T."/>
            <person name="Kondo S."/>
            <person name="Saito H."/>
            <person name="Sato R."/>
            <person name="Murakawa M."/>
            <person name="Ihara Y."/>
            <person name="Oshima-Yamada Y."/>
            <person name="Ohtaka K."/>
            <person name="Satoh M."/>
            <person name="Sonobe K."/>
            <person name="Ishii M."/>
            <person name="Ohtani R."/>
            <person name="Kanamori-Sato M."/>
            <person name="Honoki R."/>
            <person name="Miyazaki D."/>
            <person name="Mochizuki H."/>
            <person name="Umetsu J."/>
            <person name="Higashi K."/>
            <person name="Shibata D."/>
            <person name="Kamiya Y."/>
            <person name="Sato N."/>
            <person name="Nakamura Y."/>
            <person name="Tabata S."/>
            <person name="Ida S."/>
            <person name="Kurokawa K."/>
            <person name="Ohta H."/>
        </authorList>
    </citation>
    <scope>NUCLEOTIDE SEQUENCE [LARGE SCALE GENOMIC DNA]</scope>
    <source>
        <strain evidence="19 20">NIES-2285</strain>
    </source>
</reference>
<keyword evidence="6" id="KW-0812">Transmembrane</keyword>
<dbReference type="EMBL" id="DF237376">
    <property type="protein sequence ID" value="GAQ88428.1"/>
    <property type="molecule type" value="Genomic_DNA"/>
</dbReference>
<dbReference type="PANTHER" id="PTHR32523">
    <property type="entry name" value="PHYTOL KINASE 1, CHLOROPLASTIC"/>
    <property type="match status" value="1"/>
</dbReference>
<evidence type="ECO:0000256" key="9">
    <source>
        <dbReference type="ARBA" id="ARBA00022777"/>
    </source>
</evidence>
<evidence type="ECO:0000256" key="8">
    <source>
        <dbReference type="ARBA" id="ARBA00022771"/>
    </source>
</evidence>
<keyword evidence="10" id="KW-0862">Zinc</keyword>
<evidence type="ECO:0000313" key="19">
    <source>
        <dbReference type="EMBL" id="GAQ88428.1"/>
    </source>
</evidence>
<keyword evidence="8 17" id="KW-0863">Zinc-finger</keyword>
<organism evidence="19 20">
    <name type="scientific">Klebsormidium nitens</name>
    <name type="common">Green alga</name>
    <name type="synonym">Ulothrix nitens</name>
    <dbReference type="NCBI Taxonomy" id="105231"/>
    <lineage>
        <taxon>Eukaryota</taxon>
        <taxon>Viridiplantae</taxon>
        <taxon>Streptophyta</taxon>
        <taxon>Klebsormidiophyceae</taxon>
        <taxon>Klebsormidiales</taxon>
        <taxon>Klebsormidiaceae</taxon>
        <taxon>Klebsormidium</taxon>
    </lineage>
</organism>
<dbReference type="PANTHER" id="PTHR32523:SF8">
    <property type="entry name" value="DOLICHOL KINASE"/>
    <property type="match status" value="1"/>
</dbReference>
<protein>
    <recommendedName>
        <fullName evidence="15">phytol kinase</fullName>
        <ecNumber evidence="15">2.7.1.182</ecNumber>
    </recommendedName>
</protein>
<evidence type="ECO:0000256" key="17">
    <source>
        <dbReference type="PROSITE-ProRule" id="PRU00134"/>
    </source>
</evidence>
<evidence type="ECO:0000256" key="6">
    <source>
        <dbReference type="ARBA" id="ARBA00022692"/>
    </source>
</evidence>
<dbReference type="PROSITE" id="PS50865">
    <property type="entry name" value="ZF_MYND_2"/>
    <property type="match status" value="1"/>
</dbReference>
<evidence type="ECO:0000256" key="1">
    <source>
        <dbReference type="ARBA" id="ARBA00004508"/>
    </source>
</evidence>
<evidence type="ECO:0000256" key="16">
    <source>
        <dbReference type="ARBA" id="ARBA00048889"/>
    </source>
</evidence>
<dbReference type="Pfam" id="PF01753">
    <property type="entry name" value="zf-MYND"/>
    <property type="match status" value="1"/>
</dbReference>
<keyword evidence="11" id="KW-0809">Transit peptide</keyword>
<dbReference type="STRING" id="105231.A0A1Y1IJV5"/>
<dbReference type="InterPro" id="IPR039606">
    <property type="entry name" value="Phytol/farnesol_kinase"/>
</dbReference>
<dbReference type="GO" id="GO:0031969">
    <property type="term" value="C:chloroplast membrane"/>
    <property type="evidence" value="ECO:0007669"/>
    <property type="project" value="UniProtKB-SubCell"/>
</dbReference>
<keyword evidence="12" id="KW-1133">Transmembrane helix</keyword>
<evidence type="ECO:0000256" key="5">
    <source>
        <dbReference type="ARBA" id="ARBA00022679"/>
    </source>
</evidence>
<evidence type="ECO:0000256" key="15">
    <source>
        <dbReference type="ARBA" id="ARBA00039024"/>
    </source>
</evidence>
<evidence type="ECO:0000256" key="7">
    <source>
        <dbReference type="ARBA" id="ARBA00022723"/>
    </source>
</evidence>
<keyword evidence="13" id="KW-0472">Membrane</keyword>
<dbReference type="SUPFAM" id="SSF144232">
    <property type="entry name" value="HIT/MYND zinc finger-like"/>
    <property type="match status" value="1"/>
</dbReference>
<keyword evidence="7" id="KW-0479">Metal-binding</keyword>
<keyword evidence="5" id="KW-0808">Transferase</keyword>
<dbReference type="GO" id="GO:0010276">
    <property type="term" value="F:phytol kinase activity"/>
    <property type="evidence" value="ECO:0007669"/>
    <property type="project" value="UniProtKB-EC"/>
</dbReference>
<keyword evidence="4" id="KW-0934">Plastid</keyword>
<comment type="catalytic activity">
    <reaction evidence="16">
        <text>phytol + CTP = phytyl phosphate + CDP + H(+)</text>
        <dbReference type="Rhea" id="RHEA:38055"/>
        <dbReference type="ChEBI" id="CHEBI:15378"/>
        <dbReference type="ChEBI" id="CHEBI:17327"/>
        <dbReference type="ChEBI" id="CHEBI:37563"/>
        <dbReference type="ChEBI" id="CHEBI:58069"/>
        <dbReference type="ChEBI" id="CHEBI:75483"/>
        <dbReference type="EC" id="2.7.1.182"/>
    </reaction>
</comment>
<evidence type="ECO:0000256" key="4">
    <source>
        <dbReference type="ARBA" id="ARBA00022640"/>
    </source>
</evidence>
<evidence type="ECO:0000256" key="10">
    <source>
        <dbReference type="ARBA" id="ARBA00022833"/>
    </source>
</evidence>